<evidence type="ECO:0000313" key="6">
    <source>
        <dbReference type="Proteomes" id="UP000197153"/>
    </source>
</evidence>
<dbReference type="InterPro" id="IPR008207">
    <property type="entry name" value="Sig_transdc_His_kin_Hpt_dom"/>
</dbReference>
<accession>A0A248JUA2</accession>
<keyword evidence="6" id="KW-1185">Reference proteome</keyword>
<dbReference type="Gene3D" id="1.20.120.160">
    <property type="entry name" value="HPT domain"/>
    <property type="match status" value="1"/>
</dbReference>
<dbReference type="Proteomes" id="UP000197153">
    <property type="component" value="Chromosome 1"/>
</dbReference>
<evidence type="ECO:0000313" key="5">
    <source>
        <dbReference type="EMBL" id="ASG21804.1"/>
    </source>
</evidence>
<dbReference type="Pfam" id="PF01627">
    <property type="entry name" value="Hpt"/>
    <property type="match status" value="1"/>
</dbReference>
<evidence type="ECO:0000256" key="1">
    <source>
        <dbReference type="ARBA" id="ARBA00023012"/>
    </source>
</evidence>
<gene>
    <name evidence="5" type="ORF">Y958_04205</name>
</gene>
<dbReference type="CDD" id="cd00088">
    <property type="entry name" value="HPT"/>
    <property type="match status" value="1"/>
</dbReference>
<organism evidence="5 6">
    <name type="scientific">Nitrospirillum viridazoti CBAmc</name>
    <dbReference type="NCBI Taxonomy" id="1441467"/>
    <lineage>
        <taxon>Bacteria</taxon>
        <taxon>Pseudomonadati</taxon>
        <taxon>Pseudomonadota</taxon>
        <taxon>Alphaproteobacteria</taxon>
        <taxon>Rhodospirillales</taxon>
        <taxon>Azospirillaceae</taxon>
        <taxon>Nitrospirillum</taxon>
        <taxon>Nitrospirillum viridazoti</taxon>
    </lineage>
</organism>
<dbReference type="SMART" id="SM00073">
    <property type="entry name" value="HPT"/>
    <property type="match status" value="1"/>
</dbReference>
<dbReference type="PROSITE" id="PS50894">
    <property type="entry name" value="HPT"/>
    <property type="match status" value="1"/>
</dbReference>
<keyword evidence="2" id="KW-0597">Phosphoprotein</keyword>
<dbReference type="GO" id="GO:0004672">
    <property type="term" value="F:protein kinase activity"/>
    <property type="evidence" value="ECO:0007669"/>
    <property type="project" value="UniProtKB-ARBA"/>
</dbReference>
<reference evidence="5 6" key="1">
    <citation type="submission" date="2017-06" db="EMBL/GenBank/DDBJ databases">
        <title>Complete genome sequence of Nitrospirillum amazonense strain CBAmC, an endophytic nitrogen-fixing and plant growth-promoting bacterium, isolated from sugarcane.</title>
        <authorList>
            <person name="Schwab S."/>
            <person name="dos Santos Teixeira K.R."/>
            <person name="Simoes Araujo J.L."/>
            <person name="Soares Vidal M."/>
            <person name="Borges de Freitas H.R."/>
            <person name="Rivello Crivelaro A.L."/>
            <person name="Bueno de Camargo Nunes A."/>
            <person name="dos Santos C.M."/>
            <person name="Palmeira da Silva Rosa D."/>
            <person name="da Silva Padilha D."/>
            <person name="da Silva E."/>
            <person name="Araujo Terra L."/>
            <person name="Soares Mendes V."/>
            <person name="Farinelli L."/>
            <person name="Magalhaes Cruz L."/>
            <person name="Baldani J.I."/>
        </authorList>
    </citation>
    <scope>NUCLEOTIDE SEQUENCE [LARGE SCALE GENOMIC DNA]</scope>
    <source>
        <strain evidence="5 6">CBAmC</strain>
    </source>
</reference>
<dbReference type="KEGG" id="nao:Y958_04205"/>
<proteinExistence type="predicted"/>
<dbReference type="AlphaFoldDB" id="A0A248JUA2"/>
<feature type="domain" description="HPt" evidence="4">
    <location>
        <begin position="169"/>
        <end position="268"/>
    </location>
</feature>
<name>A0A248JUA2_9PROT</name>
<dbReference type="InterPro" id="IPR036641">
    <property type="entry name" value="HPT_dom_sf"/>
</dbReference>
<protein>
    <recommendedName>
        <fullName evidence="4">HPt domain-containing protein</fullName>
    </recommendedName>
</protein>
<evidence type="ECO:0000256" key="3">
    <source>
        <dbReference type="SAM" id="MobiDB-lite"/>
    </source>
</evidence>
<evidence type="ECO:0000259" key="4">
    <source>
        <dbReference type="PROSITE" id="PS50894"/>
    </source>
</evidence>
<sequence>MVALLGSPPLVSAGAASARPAPAVVSITAAMAEANKGRRASNIVKLSSFQVTSRQGKLRISVLQFTPLCHAHFSRRPPCMLHCVQTKWVSLTATLEAPGDNRPKIIRHCVKIKASGTITFPGRKPDKTTNQDNKRKTPMTAHPEAESWPLEDTPTLDRGVLTAHINDLGADLVRQIAEKYLDDAPASVAAVRAALEAQDLPLLQKLIHRLGGGAQTVGLAALSAQARKAEHALRQGHNDEGIREATRLLARVGSDLAVLDEFRASLKD</sequence>
<feature type="compositionally biased region" description="Basic and acidic residues" evidence="3">
    <location>
        <begin position="123"/>
        <end position="135"/>
    </location>
</feature>
<dbReference type="EMBL" id="CP022110">
    <property type="protein sequence ID" value="ASG21804.1"/>
    <property type="molecule type" value="Genomic_DNA"/>
</dbReference>
<dbReference type="SUPFAM" id="SSF47226">
    <property type="entry name" value="Histidine-containing phosphotransfer domain, HPT domain"/>
    <property type="match status" value="1"/>
</dbReference>
<feature type="modified residue" description="Phosphohistidine" evidence="2">
    <location>
        <position position="208"/>
    </location>
</feature>
<keyword evidence="1" id="KW-0902">Two-component regulatory system</keyword>
<feature type="region of interest" description="Disordered" evidence="3">
    <location>
        <begin position="120"/>
        <end position="153"/>
    </location>
</feature>
<dbReference type="GO" id="GO:0000160">
    <property type="term" value="P:phosphorelay signal transduction system"/>
    <property type="evidence" value="ECO:0007669"/>
    <property type="project" value="UniProtKB-KW"/>
</dbReference>
<evidence type="ECO:0000256" key="2">
    <source>
        <dbReference type="PROSITE-ProRule" id="PRU00110"/>
    </source>
</evidence>